<feature type="transmembrane region" description="Helical" evidence="1">
    <location>
        <begin position="264"/>
        <end position="289"/>
    </location>
</feature>
<sequence length="323" mass="36894">MDTITVVVPCYNEEDALKSFYVEITKVTSEMKKVKFEIIFIDDGSKDKTLEIIKGYSKVDSKVKYISFSRNFGKEAAIYAGLKAASGEYVVIIDADLQHPPRLIKDMYYGITKEGYDSVVAYRIDRKGENKIRYFFSKIFFKLASKITELDFIQGEEDYRMMNRKFLEAVLSIEEKSRFTKGIFQWVGFNVKWIGHENVNRVAGKSKWSLFKLFAYSIDGIIGFSTVPLIILTVIGALLCLIGTVLGVSLIIKYLMMDVNISTSLILIVFTVLISGVQLLIFGIIGQYLGKVYLETKQRPLYIVKEEKILDNKEIEVDEEVKV</sequence>
<dbReference type="Pfam" id="PF00535">
    <property type="entry name" value="Glycos_transf_2"/>
    <property type="match status" value="1"/>
</dbReference>
<organism evidence="3 4">
    <name type="scientific">Clostridium disporicum</name>
    <dbReference type="NCBI Taxonomy" id="84024"/>
    <lineage>
        <taxon>Bacteria</taxon>
        <taxon>Bacillati</taxon>
        <taxon>Bacillota</taxon>
        <taxon>Clostridia</taxon>
        <taxon>Eubacteriales</taxon>
        <taxon>Clostridiaceae</taxon>
        <taxon>Clostridium</taxon>
    </lineage>
</organism>
<dbReference type="GO" id="GO:0016757">
    <property type="term" value="F:glycosyltransferase activity"/>
    <property type="evidence" value="ECO:0007669"/>
    <property type="project" value="UniProtKB-KW"/>
</dbReference>
<feature type="domain" description="Glycosyltransferase 2-like" evidence="2">
    <location>
        <begin position="5"/>
        <end position="169"/>
    </location>
</feature>
<dbReference type="AlphaFoldDB" id="A0A174G419"/>
<dbReference type="Proteomes" id="UP000095558">
    <property type="component" value="Unassembled WGS sequence"/>
</dbReference>
<dbReference type="RefSeq" id="WP_042401386.1">
    <property type="nucleotide sequence ID" value="NZ_CYZV01000031.1"/>
</dbReference>
<keyword evidence="1" id="KW-0812">Transmembrane</keyword>
<reference evidence="3 4" key="1">
    <citation type="submission" date="2015-09" db="EMBL/GenBank/DDBJ databases">
        <authorList>
            <consortium name="Pathogen Informatics"/>
        </authorList>
    </citation>
    <scope>NUCLEOTIDE SEQUENCE [LARGE SCALE GENOMIC DNA]</scope>
    <source>
        <strain evidence="3 4">2789STDY5834855</strain>
    </source>
</reference>
<evidence type="ECO:0000313" key="4">
    <source>
        <dbReference type="Proteomes" id="UP000095558"/>
    </source>
</evidence>
<proteinExistence type="predicted"/>
<protein>
    <submittedName>
        <fullName evidence="3">Glycosyltransferases involved in cell wall biogenesis</fullName>
        <ecNumber evidence="3">2.4.1.-</ecNumber>
    </submittedName>
</protein>
<accession>A0A174G419</accession>
<name>A0A174G419_9CLOT</name>
<gene>
    <name evidence="3" type="primary">yfdH</name>
    <name evidence="3" type="ORF">ERS852470_02731</name>
</gene>
<dbReference type="CDD" id="cd04187">
    <property type="entry name" value="DPM1_like_bac"/>
    <property type="match status" value="1"/>
</dbReference>
<keyword evidence="3" id="KW-0808">Transferase</keyword>
<dbReference type="PANTHER" id="PTHR48090:SF8">
    <property type="entry name" value="GLYCOSYLTRANSFERASE CSBB-RELATED"/>
    <property type="match status" value="1"/>
</dbReference>
<keyword evidence="1" id="KW-0472">Membrane</keyword>
<feature type="transmembrane region" description="Helical" evidence="1">
    <location>
        <begin position="229"/>
        <end position="252"/>
    </location>
</feature>
<evidence type="ECO:0000259" key="2">
    <source>
        <dbReference type="Pfam" id="PF00535"/>
    </source>
</evidence>
<dbReference type="SUPFAM" id="SSF53448">
    <property type="entry name" value="Nucleotide-diphospho-sugar transferases"/>
    <property type="match status" value="1"/>
</dbReference>
<keyword evidence="3" id="KW-0328">Glycosyltransferase</keyword>
<dbReference type="GO" id="GO:0005886">
    <property type="term" value="C:plasma membrane"/>
    <property type="evidence" value="ECO:0007669"/>
    <property type="project" value="TreeGrafter"/>
</dbReference>
<dbReference type="EC" id="2.4.1.-" evidence="3"/>
<dbReference type="InterPro" id="IPR029044">
    <property type="entry name" value="Nucleotide-diphossugar_trans"/>
</dbReference>
<dbReference type="Gene3D" id="3.90.550.10">
    <property type="entry name" value="Spore Coat Polysaccharide Biosynthesis Protein SpsA, Chain A"/>
    <property type="match status" value="1"/>
</dbReference>
<dbReference type="PANTHER" id="PTHR48090">
    <property type="entry name" value="UNDECAPRENYL-PHOSPHATE 4-DEOXY-4-FORMAMIDO-L-ARABINOSE TRANSFERASE-RELATED"/>
    <property type="match status" value="1"/>
</dbReference>
<dbReference type="EMBL" id="CYZV01000031">
    <property type="protein sequence ID" value="CUO57203.1"/>
    <property type="molecule type" value="Genomic_DNA"/>
</dbReference>
<keyword evidence="1" id="KW-1133">Transmembrane helix</keyword>
<dbReference type="GeneID" id="83012972"/>
<dbReference type="InterPro" id="IPR001173">
    <property type="entry name" value="Glyco_trans_2-like"/>
</dbReference>
<evidence type="ECO:0000256" key="1">
    <source>
        <dbReference type="SAM" id="Phobius"/>
    </source>
</evidence>
<dbReference type="InterPro" id="IPR050256">
    <property type="entry name" value="Glycosyltransferase_2"/>
</dbReference>
<dbReference type="OrthoDB" id="9807778at2"/>
<evidence type="ECO:0000313" key="3">
    <source>
        <dbReference type="EMBL" id="CUO57203.1"/>
    </source>
</evidence>